<accession>A0A9D9DXK2</accession>
<reference evidence="2" key="2">
    <citation type="journal article" date="2021" name="PeerJ">
        <title>Extensive microbial diversity within the chicken gut microbiome revealed by metagenomics and culture.</title>
        <authorList>
            <person name="Gilroy R."/>
            <person name="Ravi A."/>
            <person name="Getino M."/>
            <person name="Pursley I."/>
            <person name="Horton D.L."/>
            <person name="Alikhan N.F."/>
            <person name="Baker D."/>
            <person name="Gharbi K."/>
            <person name="Hall N."/>
            <person name="Watson M."/>
            <person name="Adriaenssens E.M."/>
            <person name="Foster-Nyarko E."/>
            <person name="Jarju S."/>
            <person name="Secka A."/>
            <person name="Antonio M."/>
            <person name="Oren A."/>
            <person name="Chaudhuri R.R."/>
            <person name="La Ragione R."/>
            <person name="Hildebrand F."/>
            <person name="Pallen M.J."/>
        </authorList>
    </citation>
    <scope>NUCLEOTIDE SEQUENCE</scope>
    <source>
        <strain evidence="2">F6-4510</strain>
    </source>
</reference>
<name>A0A9D9DXK2_9FIRM</name>
<sequence>MFCPKCGSSVSDDTKVCPNCDYIFNEDDIIDVECTEETIKEESIYKKTDYMNSENGNNVTLSNAVKVLLVAVVVLLNGLGAIIGIVSGIYFMSKPYPDYNSFGRILLSLSILMLVISFICCCISGVFGMFSYI</sequence>
<evidence type="ECO:0008006" key="4">
    <source>
        <dbReference type="Google" id="ProtNLM"/>
    </source>
</evidence>
<evidence type="ECO:0000256" key="1">
    <source>
        <dbReference type="SAM" id="Phobius"/>
    </source>
</evidence>
<evidence type="ECO:0000313" key="2">
    <source>
        <dbReference type="EMBL" id="MBO8434020.1"/>
    </source>
</evidence>
<protein>
    <recommendedName>
        <fullName evidence="4">Zinc-ribbon domain-containing protein</fullName>
    </recommendedName>
</protein>
<comment type="caution">
    <text evidence="2">The sequence shown here is derived from an EMBL/GenBank/DDBJ whole genome shotgun (WGS) entry which is preliminary data.</text>
</comment>
<dbReference type="Proteomes" id="UP000823611">
    <property type="component" value="Unassembled WGS sequence"/>
</dbReference>
<evidence type="ECO:0000313" key="3">
    <source>
        <dbReference type="Proteomes" id="UP000823611"/>
    </source>
</evidence>
<organism evidence="2 3">
    <name type="scientific">Candidatus Fimicola merdigallinarum</name>
    <dbReference type="NCBI Taxonomy" id="2840819"/>
    <lineage>
        <taxon>Bacteria</taxon>
        <taxon>Bacillati</taxon>
        <taxon>Bacillota</taxon>
        <taxon>Clostridia</taxon>
        <taxon>Lachnospirales</taxon>
        <taxon>Lachnospiraceae</taxon>
        <taxon>Lachnospiraceae incertae sedis</taxon>
        <taxon>Candidatus Fimicola</taxon>
    </lineage>
</organism>
<feature type="transmembrane region" description="Helical" evidence="1">
    <location>
        <begin position="67"/>
        <end position="93"/>
    </location>
</feature>
<gene>
    <name evidence="2" type="ORF">IAC55_01695</name>
</gene>
<keyword evidence="1" id="KW-1133">Transmembrane helix</keyword>
<reference evidence="2" key="1">
    <citation type="submission" date="2020-10" db="EMBL/GenBank/DDBJ databases">
        <authorList>
            <person name="Gilroy R."/>
        </authorList>
    </citation>
    <scope>NUCLEOTIDE SEQUENCE</scope>
    <source>
        <strain evidence="2">F6-4510</strain>
    </source>
</reference>
<dbReference type="AlphaFoldDB" id="A0A9D9DXK2"/>
<feature type="transmembrane region" description="Helical" evidence="1">
    <location>
        <begin position="105"/>
        <end position="130"/>
    </location>
</feature>
<proteinExistence type="predicted"/>
<keyword evidence="1" id="KW-0472">Membrane</keyword>
<dbReference type="EMBL" id="JADIMX010000034">
    <property type="protein sequence ID" value="MBO8434020.1"/>
    <property type="molecule type" value="Genomic_DNA"/>
</dbReference>
<keyword evidence="1" id="KW-0812">Transmembrane</keyword>